<dbReference type="CTD" id="43901"/>
<feature type="domain" description="TOG" evidence="8">
    <location>
        <begin position="813"/>
        <end position="1050"/>
    </location>
</feature>
<evidence type="ECO:0000256" key="4">
    <source>
        <dbReference type="ARBA" id="ARBA00023212"/>
    </source>
</evidence>
<reference evidence="10" key="1">
    <citation type="submission" date="2025-08" db="UniProtKB">
        <authorList>
            <consortium name="RefSeq"/>
        </authorList>
    </citation>
    <scope>IDENTIFICATION</scope>
</reference>
<dbReference type="GO" id="GO:0008017">
    <property type="term" value="F:microtubule binding"/>
    <property type="evidence" value="ECO:0007669"/>
    <property type="project" value="TreeGrafter"/>
</dbReference>
<dbReference type="Gene3D" id="1.25.10.10">
    <property type="entry name" value="Leucine-rich Repeat Variant"/>
    <property type="match status" value="4"/>
</dbReference>
<feature type="region of interest" description="Disordered" evidence="7">
    <location>
        <begin position="758"/>
        <end position="801"/>
    </location>
</feature>
<dbReference type="RefSeq" id="XP_048267824.1">
    <property type="nucleotide sequence ID" value="XM_048411867.1"/>
</dbReference>
<dbReference type="InterPro" id="IPR024395">
    <property type="entry name" value="CLASP_N_dom"/>
</dbReference>
<name>A0A9C6W4F7_BOMTE</name>
<dbReference type="GeneID" id="100648690"/>
<dbReference type="GO" id="GO:0040001">
    <property type="term" value="P:establishment of mitotic spindle localization"/>
    <property type="evidence" value="ECO:0007669"/>
    <property type="project" value="TreeGrafter"/>
</dbReference>
<sequence length="1436" mass="159242">MAVNPRDMDGFMPLLSTTDIKKKLNVGSLLLNYLGDATKSIECQDIGQFIDNIIPWLSNGNPKVVQNGLEILTFLADRMDHDFKPYISTIIQPTIDRLGDSKDATREKAQMVLLKIMEKGCMSPQQLLDRLRPAFSHKNAKLREEALILLTTTLNEHGADEMILSGVIPSIVKLLSDPSEKVRETALNTLADIYRHVGERLRVDLQRKHNVPQAKLLLLIEKFDQLKAAGDLLPLAMSSDVGKTTDETDRAIKSAPVKRLAAAAAAAPPKRGQFGPAKAPSSALAQPGNTSSMVPRATTVKRNVSVKSTPGQAGAVDEETFLTAFEDVPSVNLFSAKDLEEQMKIIRENVGDDKKDWKQRTESMKKLRAIVIAGGTNYENFLENLKSVQRSFEVACTDLRSQVVREACITLAFLSQQLKNKFASFGEAVLLTLMNLIQNSAKVVATAGAVAVRFILQNTHYSRFVPIITSCLSHKSKDIRRASCEYLNLILQIWPTQILQKHLTILQDTIKKGIADSDSEARAFARKSYWAFKDHFPEQAEALLNSLDTAYKRSLMSLSNSGSINSLNVVTRSASVSPRTSRPVISATDRATPGVRSTSAIDLQAAQRAKARMMYANMSRQKASLPRPSKSPDTTAVASPERTARTRTRVSGVSQSQPSSRSGSPSSRLSYATYNREGESLIARPRRLSGHGIRSTGNSREPSPQRFGMDRSFASKIRGRSLHMSPTDRPQSRPVMAQKMLQQSREAESALADALTFENIDNYPRTPRGKGDHSDDSETSSICSERSMDSFRRPNDSFSWSGSQQRLYRDMWDQSIPKDIKEIIENCAHKHWGDRKEGLVGLQHFLSNGNTLTATELRKVTDIFTKMFMDSHTKVFSLFLDTLNELVATHSEDLGDWLYVLCARLLNKLGTDLLGSIQAKIHKTLEVVRECFPGEQLLPAVMRYLTDPTQTPNSRVKIATLVFITQIAETAEPSALINSAGTALARLLDWSNDVKSQDVRRHAQNAVISLYNLNPPKVTMILSELPKYYQEAALPLVQNHLRKSSGSSNPASPGTPPPRAQSSPARSKGKGDIDNADENLEEVYKSLRRTTAEIQNYGFERLERATTSKDSGISNMADVEEKMEGLTLCNSGRSSSVSSPTQRGRSVTNITVNGSSDTIAGDLILPQENNGYKTHGSSPDSIKRPEVLDNMIKTLQSKMTQTEEKVSALQEFQLYVREGDALYIKQNFKKLLKTLLDSLTNDSKKMQVEVLQTLIDMLKCPELVDSFSVYPELLVLKVINAYKLDDQKQDSSTSSNSRSPVLWMAEKCAATIAMILKPEQVIHLVSTIITTEPYPLNMGAIKMLHKVVEHWGRDAIEPHLSKVMPGLIKAYDDNESAVRKSAVFCMVAIHLAVGEELLKPHLSCLYTSKLKLLNIYIQRAQQANSQPASPRSNSKN</sequence>
<dbReference type="SUPFAM" id="SSF48371">
    <property type="entry name" value="ARM repeat"/>
    <property type="match status" value="2"/>
</dbReference>
<gene>
    <name evidence="10" type="primary">LOC100648690</name>
</gene>
<feature type="compositionally biased region" description="Polar residues" evidence="7">
    <location>
        <begin position="300"/>
        <end position="311"/>
    </location>
</feature>
<dbReference type="GO" id="GO:0005876">
    <property type="term" value="C:spindle microtubule"/>
    <property type="evidence" value="ECO:0007669"/>
    <property type="project" value="TreeGrafter"/>
</dbReference>
<feature type="repeat" description="ARM" evidence="6">
    <location>
        <begin position="166"/>
        <end position="193"/>
    </location>
</feature>
<feature type="domain" description="TOG" evidence="8">
    <location>
        <begin position="1181"/>
        <end position="1426"/>
    </location>
</feature>
<dbReference type="GO" id="GO:0000776">
    <property type="term" value="C:kinetochore"/>
    <property type="evidence" value="ECO:0007669"/>
    <property type="project" value="TreeGrafter"/>
</dbReference>
<dbReference type="GO" id="GO:0045180">
    <property type="term" value="C:basal cortex"/>
    <property type="evidence" value="ECO:0007669"/>
    <property type="project" value="TreeGrafter"/>
</dbReference>
<dbReference type="InterPro" id="IPR016024">
    <property type="entry name" value="ARM-type_fold"/>
</dbReference>
<comment type="subcellular location">
    <subcellularLocation>
        <location evidence="1">Cytoplasm</location>
        <location evidence="1">Cytoskeleton</location>
    </subcellularLocation>
</comment>
<feature type="repeat" description="HEAT" evidence="5">
    <location>
        <begin position="1363"/>
        <end position="1401"/>
    </location>
</feature>
<evidence type="ECO:0000256" key="6">
    <source>
        <dbReference type="PROSITE-ProRule" id="PRU00259"/>
    </source>
</evidence>
<evidence type="ECO:0000313" key="9">
    <source>
        <dbReference type="Proteomes" id="UP000835206"/>
    </source>
</evidence>
<dbReference type="SMART" id="SM01349">
    <property type="entry name" value="TOG"/>
    <property type="match status" value="4"/>
</dbReference>
<feature type="compositionally biased region" description="Polar residues" evidence="7">
    <location>
        <begin position="571"/>
        <end position="580"/>
    </location>
</feature>
<dbReference type="PROSITE" id="PS50077">
    <property type="entry name" value="HEAT_REPEAT"/>
    <property type="match status" value="2"/>
</dbReference>
<feature type="compositionally biased region" description="Basic and acidic residues" evidence="7">
    <location>
        <begin position="786"/>
        <end position="795"/>
    </location>
</feature>
<evidence type="ECO:0000256" key="1">
    <source>
        <dbReference type="ARBA" id="ARBA00004245"/>
    </source>
</evidence>
<proteinExistence type="predicted"/>
<evidence type="ECO:0000313" key="10">
    <source>
        <dbReference type="RefSeq" id="XP_048267824.1"/>
    </source>
</evidence>
<feature type="compositionally biased region" description="Low complexity" evidence="7">
    <location>
        <begin position="649"/>
        <end position="667"/>
    </location>
</feature>
<dbReference type="PROSITE" id="PS50176">
    <property type="entry name" value="ARM_REPEAT"/>
    <property type="match status" value="1"/>
</dbReference>
<evidence type="ECO:0000259" key="8">
    <source>
        <dbReference type="SMART" id="SM01349"/>
    </source>
</evidence>
<dbReference type="Proteomes" id="UP000835206">
    <property type="component" value="Chromosome 14"/>
</dbReference>
<evidence type="ECO:0000256" key="7">
    <source>
        <dbReference type="SAM" id="MobiDB-lite"/>
    </source>
</evidence>
<evidence type="ECO:0000256" key="2">
    <source>
        <dbReference type="ARBA" id="ARBA00022490"/>
    </source>
</evidence>
<feature type="region of interest" description="Disordered" evidence="7">
    <location>
        <begin position="617"/>
        <end position="708"/>
    </location>
</feature>
<dbReference type="Pfam" id="PF12348">
    <property type="entry name" value="CLASP_N"/>
    <property type="match status" value="2"/>
</dbReference>
<dbReference type="InterPro" id="IPR034085">
    <property type="entry name" value="TOG"/>
</dbReference>
<dbReference type="InterPro" id="IPR000225">
    <property type="entry name" value="Armadillo"/>
</dbReference>
<feature type="region of interest" description="Disordered" evidence="7">
    <location>
        <begin position="263"/>
        <end position="312"/>
    </location>
</feature>
<dbReference type="GO" id="GO:1902903">
    <property type="term" value="P:regulation of supramolecular fiber organization"/>
    <property type="evidence" value="ECO:0007669"/>
    <property type="project" value="UniProtKB-ARBA"/>
</dbReference>
<dbReference type="GO" id="GO:0090307">
    <property type="term" value="P:mitotic spindle assembly"/>
    <property type="evidence" value="ECO:0007669"/>
    <property type="project" value="TreeGrafter"/>
</dbReference>
<dbReference type="InterPro" id="IPR011989">
    <property type="entry name" value="ARM-like"/>
</dbReference>
<keyword evidence="2" id="KW-0963">Cytoplasm</keyword>
<dbReference type="GO" id="GO:0072686">
    <property type="term" value="C:mitotic spindle"/>
    <property type="evidence" value="ECO:0007669"/>
    <property type="project" value="TreeGrafter"/>
</dbReference>
<feature type="region of interest" description="Disordered" evidence="7">
    <location>
        <begin position="571"/>
        <end position="597"/>
    </location>
</feature>
<dbReference type="GO" id="GO:0005815">
    <property type="term" value="C:microtubule organizing center"/>
    <property type="evidence" value="ECO:0007669"/>
    <property type="project" value="TreeGrafter"/>
</dbReference>
<feature type="region of interest" description="Disordered" evidence="7">
    <location>
        <begin position="1129"/>
        <end position="1152"/>
    </location>
</feature>
<keyword evidence="9" id="KW-1185">Reference proteome</keyword>
<feature type="domain" description="TOG" evidence="8">
    <location>
        <begin position="332"/>
        <end position="568"/>
    </location>
</feature>
<keyword evidence="4" id="KW-0206">Cytoskeleton</keyword>
<accession>A0A9C6W4F7</accession>
<evidence type="ECO:0000256" key="5">
    <source>
        <dbReference type="PROSITE-ProRule" id="PRU00103"/>
    </source>
</evidence>
<dbReference type="GO" id="GO:0005881">
    <property type="term" value="C:cytoplasmic microtubule"/>
    <property type="evidence" value="ECO:0007669"/>
    <property type="project" value="TreeGrafter"/>
</dbReference>
<protein>
    <submittedName>
        <fullName evidence="10">CLIP-associating protein 1-A isoform X4</fullName>
    </submittedName>
</protein>
<keyword evidence="3" id="KW-0677">Repeat</keyword>
<feature type="domain" description="TOG" evidence="8">
    <location>
        <begin position="1"/>
        <end position="232"/>
    </location>
</feature>
<organism evidence="9 10">
    <name type="scientific">Bombus terrestris</name>
    <name type="common">Buff-tailed bumblebee</name>
    <name type="synonym">Apis terrestris</name>
    <dbReference type="NCBI Taxonomy" id="30195"/>
    <lineage>
        <taxon>Eukaryota</taxon>
        <taxon>Metazoa</taxon>
        <taxon>Ecdysozoa</taxon>
        <taxon>Arthropoda</taxon>
        <taxon>Hexapoda</taxon>
        <taxon>Insecta</taxon>
        <taxon>Pterygota</taxon>
        <taxon>Neoptera</taxon>
        <taxon>Endopterygota</taxon>
        <taxon>Hymenoptera</taxon>
        <taxon>Apocrita</taxon>
        <taxon>Aculeata</taxon>
        <taxon>Apoidea</taxon>
        <taxon>Anthophila</taxon>
        <taxon>Apidae</taxon>
        <taxon>Bombus</taxon>
        <taxon>Bombus</taxon>
    </lineage>
</organism>
<dbReference type="PANTHER" id="PTHR21567">
    <property type="entry name" value="CLASP"/>
    <property type="match status" value="1"/>
</dbReference>
<feature type="region of interest" description="Disordered" evidence="7">
    <location>
        <begin position="1042"/>
        <end position="1075"/>
    </location>
</feature>
<evidence type="ECO:0000256" key="3">
    <source>
        <dbReference type="ARBA" id="ARBA00022737"/>
    </source>
</evidence>
<feature type="repeat" description="HEAT" evidence="5">
    <location>
        <begin position="167"/>
        <end position="205"/>
    </location>
</feature>
<dbReference type="GO" id="GO:0031110">
    <property type="term" value="P:regulation of microtubule polymerization or depolymerization"/>
    <property type="evidence" value="ECO:0007669"/>
    <property type="project" value="UniProtKB-ARBA"/>
</dbReference>
<dbReference type="PANTHER" id="PTHR21567:SF9">
    <property type="entry name" value="CLIP-ASSOCIATING PROTEIN"/>
    <property type="match status" value="1"/>
</dbReference>
<feature type="compositionally biased region" description="Polar residues" evidence="7">
    <location>
        <begin position="283"/>
        <end position="293"/>
    </location>
</feature>
<dbReference type="InterPro" id="IPR021133">
    <property type="entry name" value="HEAT_type_2"/>
</dbReference>